<keyword evidence="6" id="KW-0255">Endonuclease</keyword>
<keyword evidence="8 10" id="KW-0460">Magnesium</keyword>
<dbReference type="GO" id="GO:0004521">
    <property type="term" value="F:RNA endonuclease activity"/>
    <property type="evidence" value="ECO:0007669"/>
    <property type="project" value="InterPro"/>
</dbReference>
<reference evidence="14" key="1">
    <citation type="journal article" date="2013" name="Proc. Natl. Acad. Sci. U.S.A.">
        <title>Genome structure and metabolic features in the red seaweed Chondrus crispus shed light on evolution of the Archaeplastida.</title>
        <authorList>
            <person name="Collen J."/>
            <person name="Porcel B."/>
            <person name="Carre W."/>
            <person name="Ball S.G."/>
            <person name="Chaparro C."/>
            <person name="Tonon T."/>
            <person name="Barbeyron T."/>
            <person name="Michel G."/>
            <person name="Noel B."/>
            <person name="Valentin K."/>
            <person name="Elias M."/>
            <person name="Artiguenave F."/>
            <person name="Arun A."/>
            <person name="Aury J.M."/>
            <person name="Barbosa-Neto J.F."/>
            <person name="Bothwell J.H."/>
            <person name="Bouget F.Y."/>
            <person name="Brillet L."/>
            <person name="Cabello-Hurtado F."/>
            <person name="Capella-Gutierrez S."/>
            <person name="Charrier B."/>
            <person name="Cladiere L."/>
            <person name="Cock J.M."/>
            <person name="Coelho S.M."/>
            <person name="Colleoni C."/>
            <person name="Czjzek M."/>
            <person name="Da Silva C."/>
            <person name="Delage L."/>
            <person name="Denoeud F."/>
            <person name="Deschamps P."/>
            <person name="Dittami S.M."/>
            <person name="Gabaldon T."/>
            <person name="Gachon C.M."/>
            <person name="Groisillier A."/>
            <person name="Herve C."/>
            <person name="Jabbari K."/>
            <person name="Katinka M."/>
            <person name="Kloareg B."/>
            <person name="Kowalczyk N."/>
            <person name="Labadie K."/>
            <person name="Leblanc C."/>
            <person name="Lopez P.J."/>
            <person name="McLachlan D.H."/>
            <person name="Meslet-Cladiere L."/>
            <person name="Moustafa A."/>
            <person name="Nehr Z."/>
            <person name="Nyvall Collen P."/>
            <person name="Panaud O."/>
            <person name="Partensky F."/>
            <person name="Poulain J."/>
            <person name="Rensing S.A."/>
            <person name="Rousvoal S."/>
            <person name="Samson G."/>
            <person name="Symeonidi A."/>
            <person name="Weissenbach J."/>
            <person name="Zambounis A."/>
            <person name="Wincker P."/>
            <person name="Boyen C."/>
        </authorList>
    </citation>
    <scope>NUCLEOTIDE SEQUENCE [LARGE SCALE GENOMIC DNA]</scope>
    <source>
        <strain evidence="14">cv. Stackhouse</strain>
    </source>
</reference>
<evidence type="ECO:0000256" key="10">
    <source>
        <dbReference type="PIRSR" id="PIRSR600760-2"/>
    </source>
</evidence>
<dbReference type="InterPro" id="IPR000760">
    <property type="entry name" value="Inositol_monophosphatase-like"/>
</dbReference>
<evidence type="ECO:0000256" key="8">
    <source>
        <dbReference type="ARBA" id="ARBA00022842"/>
    </source>
</evidence>
<feature type="binding site" evidence="10">
    <location>
        <position position="151"/>
    </location>
    <ligand>
        <name>Mg(2+)</name>
        <dbReference type="ChEBI" id="CHEBI:18420"/>
        <label>1</label>
        <note>catalytic</note>
    </ligand>
</feature>
<evidence type="ECO:0008006" key="15">
    <source>
        <dbReference type="Google" id="ProtNLM"/>
    </source>
</evidence>
<dbReference type="GO" id="GO:0046872">
    <property type="term" value="F:metal ion binding"/>
    <property type="evidence" value="ECO:0007669"/>
    <property type="project" value="UniProtKB-KW"/>
</dbReference>
<dbReference type="InterPro" id="IPR011809">
    <property type="entry name" value="His_9_proposed"/>
</dbReference>
<comment type="cofactor">
    <cofactor evidence="2">
        <name>a divalent metal cation</name>
        <dbReference type="ChEBI" id="CHEBI:60240"/>
    </cofactor>
</comment>
<feature type="domain" description="Endoribonuclease YicC-like C-terminal" evidence="12">
    <location>
        <begin position="538"/>
        <end position="655"/>
    </location>
</feature>
<keyword evidence="7" id="KW-0378">Hydrolase</keyword>
<dbReference type="InterPro" id="IPR013527">
    <property type="entry name" value="YicC-like_N"/>
</dbReference>
<dbReference type="GO" id="GO:0004401">
    <property type="term" value="F:histidinol-phosphatase activity"/>
    <property type="evidence" value="ECO:0007669"/>
    <property type="project" value="InterPro"/>
</dbReference>
<dbReference type="PANTHER" id="PTHR30636">
    <property type="entry name" value="UPF0701 PROTEIN YICC"/>
    <property type="match status" value="1"/>
</dbReference>
<proteinExistence type="inferred from homology"/>
<dbReference type="Pfam" id="PF00459">
    <property type="entry name" value="Inositol_P"/>
    <property type="match status" value="1"/>
</dbReference>
<dbReference type="NCBIfam" id="TIGR00255">
    <property type="entry name" value="YicC/YloC family endoribonuclease"/>
    <property type="match status" value="1"/>
</dbReference>
<feature type="domain" description="Endoribonuclease YicC-like N-terminal" evidence="11">
    <location>
        <begin position="360"/>
        <end position="520"/>
    </location>
</feature>
<evidence type="ECO:0000256" key="3">
    <source>
        <dbReference type="ARBA" id="ARBA00009759"/>
    </source>
</evidence>
<dbReference type="Pfam" id="PF03755">
    <property type="entry name" value="YicC-like_N"/>
    <property type="match status" value="1"/>
</dbReference>
<dbReference type="InterPro" id="IPR005229">
    <property type="entry name" value="YicC/YloC-like"/>
</dbReference>
<accession>R7QSR5</accession>
<keyword evidence="4" id="KW-0540">Nuclease</keyword>
<dbReference type="NCBIfam" id="TIGR02067">
    <property type="entry name" value="his_9_HisN"/>
    <property type="match status" value="1"/>
</dbReference>
<comment type="similarity">
    <text evidence="9">Belongs to the YicC/YloC family.</text>
</comment>
<protein>
    <recommendedName>
        <fullName evidence="15">Histidinol-phosphatase</fullName>
    </recommendedName>
</protein>
<name>R7QSR5_CHOCR</name>
<feature type="binding site" evidence="10">
    <location>
        <position position="132"/>
    </location>
    <ligand>
        <name>Mg(2+)</name>
        <dbReference type="ChEBI" id="CHEBI:18420"/>
        <label>1</label>
        <note>catalytic</note>
    </ligand>
</feature>
<dbReference type="STRING" id="2769.R7QSR5"/>
<keyword evidence="14" id="KW-1185">Reference proteome</keyword>
<evidence type="ECO:0000256" key="7">
    <source>
        <dbReference type="ARBA" id="ARBA00022801"/>
    </source>
</evidence>
<evidence type="ECO:0000313" key="14">
    <source>
        <dbReference type="Proteomes" id="UP000012073"/>
    </source>
</evidence>
<dbReference type="Gramene" id="CDF41184">
    <property type="protein sequence ID" value="CDF41184"/>
    <property type="gene ID" value="CHC_T00007726001"/>
</dbReference>
<dbReference type="FunFam" id="3.30.540.10:FF:000003">
    <property type="entry name" value="Inositol-1-monophosphatase"/>
    <property type="match status" value="1"/>
</dbReference>
<dbReference type="GeneID" id="17319192"/>
<evidence type="ECO:0000313" key="13">
    <source>
        <dbReference type="EMBL" id="CDF41184.1"/>
    </source>
</evidence>
<dbReference type="Gene3D" id="3.30.540.10">
    <property type="entry name" value="Fructose-1,6-Bisphosphatase, subunit A, domain 1"/>
    <property type="match status" value="1"/>
</dbReference>
<dbReference type="Pfam" id="PF08340">
    <property type="entry name" value="YicC-like_C"/>
    <property type="match status" value="1"/>
</dbReference>
<feature type="binding site" evidence="10">
    <location>
        <position position="150"/>
    </location>
    <ligand>
        <name>Mg(2+)</name>
        <dbReference type="ChEBI" id="CHEBI:18420"/>
        <label>1</label>
        <note>catalytic</note>
    </ligand>
</feature>
<dbReference type="Gene3D" id="3.40.190.80">
    <property type="match status" value="1"/>
</dbReference>
<dbReference type="RefSeq" id="XP_005711478.1">
    <property type="nucleotide sequence ID" value="XM_005711421.1"/>
</dbReference>
<dbReference type="SUPFAM" id="SSF56655">
    <property type="entry name" value="Carbohydrate phosphatase"/>
    <property type="match status" value="1"/>
</dbReference>
<evidence type="ECO:0000256" key="2">
    <source>
        <dbReference type="ARBA" id="ARBA00001968"/>
    </source>
</evidence>
<evidence type="ECO:0000256" key="4">
    <source>
        <dbReference type="ARBA" id="ARBA00022722"/>
    </source>
</evidence>
<feature type="binding site" evidence="10">
    <location>
        <position position="274"/>
    </location>
    <ligand>
        <name>Mg(2+)</name>
        <dbReference type="ChEBI" id="CHEBI:18420"/>
        <label>1</label>
        <note>catalytic</note>
    </ligand>
</feature>
<evidence type="ECO:0000256" key="6">
    <source>
        <dbReference type="ARBA" id="ARBA00022759"/>
    </source>
</evidence>
<dbReference type="EMBL" id="HG002320">
    <property type="protein sequence ID" value="CDF41184.1"/>
    <property type="molecule type" value="Genomic_DNA"/>
</dbReference>
<sequence length="656" mass="71328">MHIPAFLPAPLPCRLHRLDAAIPLRRPPCRLFRATRRHAVGMSHAPFSPMPSSDSPVGTSDAVVTDAMISAANRAADAAGDVIRRYFRASPEALAVVSKSDESPVTMADREAEDAVRKVLMDAFPGHAVLGEERGETGGESPFTWVIDPIDGTKAFIAGRPTFGTLIALAHKGVPVLGVIDQPISRERWVGVAGRLTTLNGRRVSVAEDAPERIGDATVQATTPDMFLGLDAIAFRHVKRAAKSAAFGSDCYAYALLATGCGDLVVEADLKIWDFAALVPVVTGAGGVMTDWYGMDLTLESEGRVVASANNALHADTLEMLCSVDDPLADMQEGATPVSDQLRTRMNGNGIPKDPGDGHVESMTGYGSAIVGDGVVTANVQLKSVNSRYCDVQVRGPKYLTPFDGQFIALVRQEAVRGKVQLILEITVDGEEQASMGKQLPIVVNRNATAAVRALLEDLADAAGIEAKPTIADIVGFSEVLVRRDPGNMAEEAFTVAMKATKEALADLRSSRRREGAILEYDLSKRTRKVWELLREVEMRASQRVEKQRERLLKLTKDIESEKIDPVRIEYEVTVYADRTDITEEIVRLRAHISLFEMTLLGADEPIGQRLTFLLHEMNREANTLGAKALDAPIAQIGVLIKEEIEKIREQTQNIR</sequence>
<evidence type="ECO:0000256" key="1">
    <source>
        <dbReference type="ARBA" id="ARBA00001946"/>
    </source>
</evidence>
<feature type="binding site" evidence="10">
    <location>
        <position position="148"/>
    </location>
    <ligand>
        <name>Mg(2+)</name>
        <dbReference type="ChEBI" id="CHEBI:18420"/>
        <label>1</label>
        <note>catalytic</note>
    </ligand>
</feature>
<comment type="cofactor">
    <cofactor evidence="1 10">
        <name>Mg(2+)</name>
        <dbReference type="ChEBI" id="CHEBI:18420"/>
    </cofactor>
</comment>
<keyword evidence="5 10" id="KW-0479">Metal-binding</keyword>
<dbReference type="CDD" id="cd01641">
    <property type="entry name" value="Bacterial_IMPase_like_1"/>
    <property type="match status" value="1"/>
</dbReference>
<evidence type="ECO:0000259" key="11">
    <source>
        <dbReference type="Pfam" id="PF03755"/>
    </source>
</evidence>
<dbReference type="KEGG" id="ccp:CHC_T00007726001"/>
<dbReference type="Proteomes" id="UP000012073">
    <property type="component" value="Unassembled WGS sequence"/>
</dbReference>
<dbReference type="PRINTS" id="PR00377">
    <property type="entry name" value="IMPHPHTASES"/>
</dbReference>
<dbReference type="OMA" id="HISLFEM"/>
<evidence type="ECO:0000259" key="12">
    <source>
        <dbReference type="Pfam" id="PF08340"/>
    </source>
</evidence>
<dbReference type="OrthoDB" id="10254945at2759"/>
<dbReference type="AlphaFoldDB" id="R7QSR5"/>
<gene>
    <name evidence="13" type="ORF">CHC_T00007726001</name>
</gene>
<evidence type="ECO:0000256" key="9">
    <source>
        <dbReference type="ARBA" id="ARBA00035648"/>
    </source>
</evidence>
<dbReference type="InterPro" id="IPR013551">
    <property type="entry name" value="YicC-like_C"/>
</dbReference>
<dbReference type="PANTHER" id="PTHR30636:SF3">
    <property type="entry name" value="UPF0701 PROTEIN YICC"/>
    <property type="match status" value="1"/>
</dbReference>
<organism evidence="13 14">
    <name type="scientific">Chondrus crispus</name>
    <name type="common">Carrageen Irish moss</name>
    <name type="synonym">Polymorpha crispa</name>
    <dbReference type="NCBI Taxonomy" id="2769"/>
    <lineage>
        <taxon>Eukaryota</taxon>
        <taxon>Rhodophyta</taxon>
        <taxon>Florideophyceae</taxon>
        <taxon>Rhodymeniophycidae</taxon>
        <taxon>Gigartinales</taxon>
        <taxon>Gigartinaceae</taxon>
        <taxon>Chondrus</taxon>
    </lineage>
</organism>
<comment type="similarity">
    <text evidence="3">Belongs to the inositol monophosphatase superfamily.</text>
</comment>
<evidence type="ECO:0000256" key="5">
    <source>
        <dbReference type="ARBA" id="ARBA00022723"/>
    </source>
</evidence>